<proteinExistence type="inferred from homology"/>
<dbReference type="Gene3D" id="2.60.20.10">
    <property type="entry name" value="Crystallins"/>
    <property type="match status" value="1"/>
</dbReference>
<evidence type="ECO:0000256" key="3">
    <source>
        <dbReference type="SAM" id="SignalP"/>
    </source>
</evidence>
<dbReference type="PROSITE" id="PS50915">
    <property type="entry name" value="CRYSTALLIN_BETA_GAMMA"/>
    <property type="match status" value="1"/>
</dbReference>
<reference evidence="5 6" key="1">
    <citation type="submission" date="2018-06" db="EMBL/GenBank/DDBJ databases">
        <title>Genomic Encyclopedia of Archaeal and Bacterial Type Strains, Phase II (KMG-II): from individual species to whole genera.</title>
        <authorList>
            <person name="Goeker M."/>
        </authorList>
    </citation>
    <scope>NUCLEOTIDE SEQUENCE [LARGE SCALE GENOMIC DNA]</scope>
    <source>
        <strain evidence="5 6">CFPB 3232</strain>
    </source>
</reference>
<dbReference type="RefSeq" id="WP_111881514.1">
    <property type="nucleotide sequence ID" value="NZ_CBCSGC010000042.1"/>
</dbReference>
<keyword evidence="6" id="KW-1185">Reference proteome</keyword>
<dbReference type="EMBL" id="QLTA01000060">
    <property type="protein sequence ID" value="RAR75890.1"/>
    <property type="molecule type" value="Genomic_DNA"/>
</dbReference>
<dbReference type="InterPro" id="IPR011024">
    <property type="entry name" value="G_crystallin-like"/>
</dbReference>
<dbReference type="InterPro" id="IPR015059">
    <property type="entry name" value="Ca_cell_adhesion_N_dom"/>
</dbReference>
<feature type="signal peptide" evidence="3">
    <location>
        <begin position="1"/>
        <end position="23"/>
    </location>
</feature>
<organism evidence="5 6">
    <name type="scientific">Paracidovorax anthurii</name>
    <dbReference type="NCBI Taxonomy" id="78229"/>
    <lineage>
        <taxon>Bacteria</taxon>
        <taxon>Pseudomonadati</taxon>
        <taxon>Pseudomonadota</taxon>
        <taxon>Betaproteobacteria</taxon>
        <taxon>Burkholderiales</taxon>
        <taxon>Comamonadaceae</taxon>
        <taxon>Paracidovorax</taxon>
    </lineage>
</organism>
<dbReference type="SMART" id="SM00247">
    <property type="entry name" value="XTALbg"/>
    <property type="match status" value="1"/>
</dbReference>
<keyword evidence="3" id="KW-0732">Signal</keyword>
<name>A0A328YQG1_9BURK</name>
<evidence type="ECO:0000313" key="6">
    <source>
        <dbReference type="Proteomes" id="UP000248856"/>
    </source>
</evidence>
<dbReference type="AlphaFoldDB" id="A0A328YQG1"/>
<accession>A0A328YQG1</accession>
<comment type="similarity">
    <text evidence="1">Belongs to the beta/gamma-crystallin family.</text>
</comment>
<dbReference type="InterPro" id="IPR001064">
    <property type="entry name" value="Beta/gamma_crystallin"/>
</dbReference>
<dbReference type="Proteomes" id="UP000248856">
    <property type="component" value="Unassembled WGS sequence"/>
</dbReference>
<dbReference type="Pfam" id="PF08964">
    <property type="entry name" value="Crystall_3"/>
    <property type="match status" value="1"/>
</dbReference>
<gene>
    <name evidence="5" type="ORF">AX018_10604</name>
</gene>
<dbReference type="GO" id="GO:0016020">
    <property type="term" value="C:membrane"/>
    <property type="evidence" value="ECO:0007669"/>
    <property type="project" value="InterPro"/>
</dbReference>
<dbReference type="SUPFAM" id="SSF49695">
    <property type="entry name" value="gamma-Crystallin-like"/>
    <property type="match status" value="1"/>
</dbReference>
<comment type="caution">
    <text evidence="5">The sequence shown here is derived from an EMBL/GenBank/DDBJ whole genome shotgun (WGS) entry which is preliminary data.</text>
</comment>
<evidence type="ECO:0000256" key="1">
    <source>
        <dbReference type="ARBA" id="ARBA00009646"/>
    </source>
</evidence>
<feature type="chain" id="PRO_5016468786" evidence="3">
    <location>
        <begin position="24"/>
        <end position="175"/>
    </location>
</feature>
<sequence length="175" mass="18780">MLYGMRAILVGLSLCAAVSTASAQSVTVYTQPNFKGESLQISENNWSSGGKGTKWNDNIRSVKVPNGWTVKLFEHDKTRGKVVTLTADLAKVADGFGVSNIEIVSSPNHGCYYQDSKDWSKWTKNGGFAKDVKTVDQCVAWDGCIKGGGNKSNGGCYVYASSPKAAADILQSSRK</sequence>
<protein>
    <submittedName>
        <fullName evidence="5">Beta/gamma crystallin</fullName>
    </submittedName>
</protein>
<dbReference type="OrthoDB" id="9126436at2"/>
<feature type="domain" description="Beta/gamma crystallin 'Greek key'" evidence="4">
    <location>
        <begin position="24"/>
        <end position="66"/>
    </location>
</feature>
<dbReference type="GO" id="GO:0098609">
    <property type="term" value="P:cell-cell adhesion"/>
    <property type="evidence" value="ECO:0007669"/>
    <property type="project" value="InterPro"/>
</dbReference>
<evidence type="ECO:0000313" key="5">
    <source>
        <dbReference type="EMBL" id="RAR75890.1"/>
    </source>
</evidence>
<evidence type="ECO:0000259" key="4">
    <source>
        <dbReference type="PROSITE" id="PS50915"/>
    </source>
</evidence>
<keyword evidence="2" id="KW-0677">Repeat</keyword>
<evidence type="ECO:0000256" key="2">
    <source>
        <dbReference type="ARBA" id="ARBA00022737"/>
    </source>
</evidence>